<gene>
    <name evidence="6" type="ORF">OL599_04580</name>
</gene>
<dbReference type="SMART" id="SM00100">
    <property type="entry name" value="cNMP"/>
    <property type="match status" value="1"/>
</dbReference>
<evidence type="ECO:0000259" key="5">
    <source>
        <dbReference type="PROSITE" id="PS51063"/>
    </source>
</evidence>
<dbReference type="InterPro" id="IPR018490">
    <property type="entry name" value="cNMP-bd_dom_sf"/>
</dbReference>
<organism evidence="6 7">
    <name type="scientific">Limobrevibacterium gyesilva</name>
    <dbReference type="NCBI Taxonomy" id="2991712"/>
    <lineage>
        <taxon>Bacteria</taxon>
        <taxon>Pseudomonadati</taxon>
        <taxon>Pseudomonadota</taxon>
        <taxon>Alphaproteobacteria</taxon>
        <taxon>Acetobacterales</taxon>
        <taxon>Acetobacteraceae</taxon>
        <taxon>Limobrevibacterium</taxon>
    </lineage>
</organism>
<dbReference type="RefSeq" id="WP_264712463.1">
    <property type="nucleotide sequence ID" value="NZ_JAPDNT010000002.1"/>
</dbReference>
<evidence type="ECO:0000259" key="4">
    <source>
        <dbReference type="PROSITE" id="PS50042"/>
    </source>
</evidence>
<dbReference type="Gene3D" id="2.60.120.10">
    <property type="entry name" value="Jelly Rolls"/>
    <property type="match status" value="1"/>
</dbReference>
<dbReference type="GO" id="GO:0003700">
    <property type="term" value="F:DNA-binding transcription factor activity"/>
    <property type="evidence" value="ECO:0007669"/>
    <property type="project" value="TreeGrafter"/>
</dbReference>
<evidence type="ECO:0000256" key="3">
    <source>
        <dbReference type="ARBA" id="ARBA00023163"/>
    </source>
</evidence>
<dbReference type="InterPro" id="IPR050397">
    <property type="entry name" value="Env_Response_Regulators"/>
</dbReference>
<feature type="domain" description="Cyclic nucleotide-binding" evidence="4">
    <location>
        <begin position="43"/>
        <end position="67"/>
    </location>
</feature>
<evidence type="ECO:0000256" key="1">
    <source>
        <dbReference type="ARBA" id="ARBA00023015"/>
    </source>
</evidence>
<dbReference type="InterPro" id="IPR036390">
    <property type="entry name" value="WH_DNA-bd_sf"/>
</dbReference>
<dbReference type="PROSITE" id="PS50042">
    <property type="entry name" value="CNMP_BINDING_3"/>
    <property type="match status" value="1"/>
</dbReference>
<comment type="caution">
    <text evidence="6">The sequence shown here is derived from an EMBL/GenBank/DDBJ whole genome shotgun (WGS) entry which is preliminary data.</text>
</comment>
<evidence type="ECO:0000256" key="2">
    <source>
        <dbReference type="ARBA" id="ARBA00023125"/>
    </source>
</evidence>
<dbReference type="SUPFAM" id="SSF51206">
    <property type="entry name" value="cAMP-binding domain-like"/>
    <property type="match status" value="1"/>
</dbReference>
<reference evidence="6" key="2">
    <citation type="submission" date="2022-10" db="EMBL/GenBank/DDBJ databases">
        <authorList>
            <person name="Trinh H.N."/>
        </authorList>
    </citation>
    <scope>NUCLEOTIDE SEQUENCE</scope>
    <source>
        <strain evidence="6">RN2-1</strain>
    </source>
</reference>
<dbReference type="InterPro" id="IPR000595">
    <property type="entry name" value="cNMP-bd_dom"/>
</dbReference>
<dbReference type="GO" id="GO:0003677">
    <property type="term" value="F:DNA binding"/>
    <property type="evidence" value="ECO:0007669"/>
    <property type="project" value="UniProtKB-KW"/>
</dbReference>
<dbReference type="Proteomes" id="UP001165679">
    <property type="component" value="Unassembled WGS sequence"/>
</dbReference>
<feature type="domain" description="HTH crp-type" evidence="5">
    <location>
        <begin position="155"/>
        <end position="230"/>
    </location>
</feature>
<dbReference type="SUPFAM" id="SSF46785">
    <property type="entry name" value="Winged helix' DNA-binding domain"/>
    <property type="match status" value="1"/>
</dbReference>
<accession>A0AA41YNZ5</accession>
<keyword evidence="2" id="KW-0238">DNA-binding</keyword>
<keyword evidence="3" id="KW-0804">Transcription</keyword>
<keyword evidence="1" id="KW-0805">Transcription regulation</keyword>
<dbReference type="SMART" id="SM00419">
    <property type="entry name" value="HTH_CRP"/>
    <property type="match status" value="1"/>
</dbReference>
<dbReference type="InterPro" id="IPR014710">
    <property type="entry name" value="RmlC-like_jellyroll"/>
</dbReference>
<dbReference type="Gene3D" id="1.10.10.10">
    <property type="entry name" value="Winged helix-like DNA-binding domain superfamily/Winged helix DNA-binding domain"/>
    <property type="match status" value="1"/>
</dbReference>
<protein>
    <submittedName>
        <fullName evidence="6">Crp/Fnr family transcriptional regulator</fullName>
    </submittedName>
</protein>
<dbReference type="PANTHER" id="PTHR24567">
    <property type="entry name" value="CRP FAMILY TRANSCRIPTIONAL REGULATORY PROTEIN"/>
    <property type="match status" value="1"/>
</dbReference>
<evidence type="ECO:0000313" key="7">
    <source>
        <dbReference type="Proteomes" id="UP001165679"/>
    </source>
</evidence>
<name>A0AA41YNZ5_9PROT</name>
<reference evidence="6" key="1">
    <citation type="submission" date="2022-09" db="EMBL/GenBank/DDBJ databases">
        <title>Rhodovastum sp. nov. RN2-1 isolated from soil in Seongnam, South Korea.</title>
        <authorList>
            <person name="Le N.T."/>
        </authorList>
    </citation>
    <scope>NUCLEOTIDE SEQUENCE</scope>
    <source>
        <strain evidence="6">RN2-1</strain>
    </source>
</reference>
<dbReference type="Pfam" id="PF00027">
    <property type="entry name" value="cNMP_binding"/>
    <property type="match status" value="1"/>
</dbReference>
<dbReference type="GO" id="GO:0005829">
    <property type="term" value="C:cytosol"/>
    <property type="evidence" value="ECO:0007669"/>
    <property type="project" value="TreeGrafter"/>
</dbReference>
<dbReference type="InterPro" id="IPR012318">
    <property type="entry name" value="HTH_CRP"/>
</dbReference>
<dbReference type="Pfam" id="PF13545">
    <property type="entry name" value="HTH_Crp_2"/>
    <property type="match status" value="1"/>
</dbReference>
<dbReference type="PANTHER" id="PTHR24567:SF26">
    <property type="entry name" value="REGULATORY PROTEIN YEIL"/>
    <property type="match status" value="1"/>
</dbReference>
<dbReference type="PROSITE" id="PS51063">
    <property type="entry name" value="HTH_CRP_2"/>
    <property type="match status" value="1"/>
</dbReference>
<keyword evidence="7" id="KW-1185">Reference proteome</keyword>
<dbReference type="AlphaFoldDB" id="A0AA41YNZ5"/>
<dbReference type="InterPro" id="IPR036388">
    <property type="entry name" value="WH-like_DNA-bd_sf"/>
</dbReference>
<proteinExistence type="predicted"/>
<dbReference type="EMBL" id="JAPDNT010000002">
    <property type="protein sequence ID" value="MCW3473845.1"/>
    <property type="molecule type" value="Genomic_DNA"/>
</dbReference>
<evidence type="ECO:0000313" key="6">
    <source>
        <dbReference type="EMBL" id="MCW3473845.1"/>
    </source>
</evidence>
<dbReference type="CDD" id="cd00038">
    <property type="entry name" value="CAP_ED"/>
    <property type="match status" value="1"/>
</dbReference>
<sequence>MLIALPRSENCGSCGARRLGFCGALPSAEVDALAMIKHAARDYPAGAELYRQGERSRNYFIVISGWVMQYTSLDSGEQHVRDFALPGEMIGFKGGADQIMRHSAQCLTASRICALPADRIREHMARSLPFAARMVDMLAGRETRANDHAVNIGARSARDRVSHFLVELFQRVHHRLPQRPGDAVSLPLTLTHIGLALGLTHVHVSRTLRSLREQNVLQFSRHRLEVLDPAALGHIVGFDLSGPEARERQAHATSGAGLP</sequence>